<proteinExistence type="predicted"/>
<name>A0A9D6LR38_9BACT</name>
<comment type="caution">
    <text evidence="1">The sequence shown here is derived from an EMBL/GenBank/DDBJ whole genome shotgun (WGS) entry which is preliminary data.</text>
</comment>
<evidence type="ECO:0000313" key="1">
    <source>
        <dbReference type="EMBL" id="MBI3627272.1"/>
    </source>
</evidence>
<gene>
    <name evidence="1" type="ORF">HY220_00775</name>
</gene>
<evidence type="ECO:0000313" key="2">
    <source>
        <dbReference type="Proteomes" id="UP000808388"/>
    </source>
</evidence>
<dbReference type="EMBL" id="JACQCQ010000002">
    <property type="protein sequence ID" value="MBI3627272.1"/>
    <property type="molecule type" value="Genomic_DNA"/>
</dbReference>
<protein>
    <submittedName>
        <fullName evidence="1">Uncharacterized protein</fullName>
    </submittedName>
</protein>
<dbReference type="AlphaFoldDB" id="A0A9D6LR38"/>
<organism evidence="1 2">
    <name type="scientific">Candidatus Sungiibacteriota bacterium</name>
    <dbReference type="NCBI Taxonomy" id="2750080"/>
    <lineage>
        <taxon>Bacteria</taxon>
        <taxon>Candidatus Sungiibacteriota</taxon>
    </lineage>
</organism>
<dbReference type="Proteomes" id="UP000808388">
    <property type="component" value="Unassembled WGS sequence"/>
</dbReference>
<sequence length="75" mass="8957">MSMITSQEYKHLVRRQERIERELGVLREVVKQEAGEALIRPAVLKRWEKISRDLDHGKGRTFSSPAKMRQWLKRL</sequence>
<accession>A0A9D6LR38</accession>
<reference evidence="1" key="1">
    <citation type="submission" date="2020-07" db="EMBL/GenBank/DDBJ databases">
        <title>Huge and variable diversity of episymbiotic CPR bacteria and DPANN archaea in groundwater ecosystems.</title>
        <authorList>
            <person name="He C.Y."/>
            <person name="Keren R."/>
            <person name="Whittaker M."/>
            <person name="Farag I.F."/>
            <person name="Doudna J."/>
            <person name="Cate J.H.D."/>
            <person name="Banfield J.F."/>
        </authorList>
    </citation>
    <scope>NUCLEOTIDE SEQUENCE</scope>
    <source>
        <strain evidence="1">NC_groundwater_972_Pr1_S-0.2um_49_27</strain>
    </source>
</reference>